<keyword evidence="2" id="KW-1185">Reference proteome</keyword>
<name>A0ABY6ICB4_STRPE</name>
<evidence type="ECO:0000313" key="2">
    <source>
        <dbReference type="Proteomes" id="UP001163878"/>
    </source>
</evidence>
<proteinExistence type="predicted"/>
<accession>A0ABY6ICB4</accession>
<reference evidence="1" key="1">
    <citation type="submission" date="2022-10" db="EMBL/GenBank/DDBJ databases">
        <title>Cytochrome P450 Catalyzes Benzene Ring Formation in the Biosynthesis of Trialkyl-Substituted Aromatic Polyketides.</title>
        <authorList>
            <person name="Zhao E."/>
            <person name="Ge H."/>
        </authorList>
    </citation>
    <scope>NUCLEOTIDE SEQUENCE</scope>
    <source>
        <strain evidence="1">NA0869</strain>
    </source>
</reference>
<gene>
    <name evidence="1" type="ORF">OGH68_24755</name>
</gene>
<organism evidence="1 2">
    <name type="scientific">Streptomyces peucetius</name>
    <dbReference type="NCBI Taxonomy" id="1950"/>
    <lineage>
        <taxon>Bacteria</taxon>
        <taxon>Bacillati</taxon>
        <taxon>Actinomycetota</taxon>
        <taxon>Actinomycetes</taxon>
        <taxon>Kitasatosporales</taxon>
        <taxon>Streptomycetaceae</taxon>
        <taxon>Streptomyces</taxon>
    </lineage>
</organism>
<dbReference type="Proteomes" id="UP001163878">
    <property type="component" value="Chromosome"/>
</dbReference>
<dbReference type="RefSeq" id="WP_264247157.1">
    <property type="nucleotide sequence ID" value="NZ_CP107567.1"/>
</dbReference>
<evidence type="ECO:0000313" key="1">
    <source>
        <dbReference type="EMBL" id="UYQ64359.1"/>
    </source>
</evidence>
<sequence length="432" mass="45619">MPPASQFGFEGLNQGSTGVRPPDTHGAVGLNHFVEVTNGRGIGVFNKANGTNVLTVSFASFFNYTTSLIFDPRVVYDKKWNRWVIVAEALPEPSSPSVQYLLVAVSTSSDPTGSYYRYRFDLPEGIQGDFFDFPQLGLDQGAVIITGNVFNASLTAYLRTRTLGLAKADIYNGRATAFQYFNLGAVGSVAPPIVEDNNANAFLLTASPSGALRLFRATGLGRSNASIAGPVNVPVPAFALPPDARQPGIAARLDAQDARFQNASTQIGNQLLNIHTIADGSRPTSKWYQVNTTTNALTASGFVFESGDSDDFNPAVVGSPVGGTAANPIGRMFFTWSSTDAVGSGLHHAAVKGSGRLATDSTTVTGGVTFALATGPYNPSSATVERWGDYSAVTIDPVAASGCPVGQRAWLVNERHVSTAMWGSRIGRLGYC</sequence>
<protein>
    <submittedName>
        <fullName evidence="1">Uncharacterized protein</fullName>
    </submittedName>
</protein>
<dbReference type="EMBL" id="CP107567">
    <property type="protein sequence ID" value="UYQ64359.1"/>
    <property type="molecule type" value="Genomic_DNA"/>
</dbReference>